<accession>A0A3L8P0V6</accession>
<dbReference type="EMBL" id="RDBE01000010">
    <property type="protein sequence ID" value="RLV48018.1"/>
    <property type="molecule type" value="Genomic_DNA"/>
</dbReference>
<evidence type="ECO:0000256" key="1">
    <source>
        <dbReference type="ARBA" id="ARBA00004651"/>
    </source>
</evidence>
<feature type="transmembrane region" description="Helical" evidence="8">
    <location>
        <begin position="252"/>
        <end position="273"/>
    </location>
</feature>
<gene>
    <name evidence="9" type="ORF">D9V37_18130</name>
</gene>
<dbReference type="GO" id="GO:0005886">
    <property type="term" value="C:plasma membrane"/>
    <property type="evidence" value="ECO:0007669"/>
    <property type="project" value="UniProtKB-SubCell"/>
</dbReference>
<sequence length="394" mass="41945">MRAAWALLVASALLHLVVLAVWPGSAPVGTDIDVYRHGGLAVLHGAPLYTRPVDLGYVWTYSPFAALVMVPLGLVGVGLLIPLGMVLQVVLVLAVAAGVWHVESRTADRSWLTPAVVATAAAALWLEPVWLTIALGQVNLLLMAMVLLDLGRRDRPRWQGALVGVAAGIKLTPLVFLPYLLITRRYRAAATSVAAFAATIAVGFAVLPADSSRFWTHTFFSADRVAPASTPGNQSIRGALVRAGLEDRTLTLTWLALVAVVGVLGMVAAWLAWQRDRPALSTTLVGLTGAAISPFSWEHHWVWLLPLLVVLLAQGRRLAAAVVALLCAAWFVSSPAGGPEHQPPIGLFRLRLWSWSDAVTGNLFVLVCVVTLVAVVLGGLSRRRPPTSTDTLGA</sequence>
<dbReference type="Pfam" id="PF09594">
    <property type="entry name" value="GT87"/>
    <property type="match status" value="1"/>
</dbReference>
<dbReference type="Proteomes" id="UP000281708">
    <property type="component" value="Unassembled WGS sequence"/>
</dbReference>
<comment type="similarity">
    <text evidence="7">Belongs to the glycosyltransferase 87 family.</text>
</comment>
<keyword evidence="3" id="KW-0808">Transferase</keyword>
<proteinExistence type="inferred from homology"/>
<name>A0A3L8P0V6_9ACTN</name>
<keyword evidence="4 8" id="KW-0812">Transmembrane</keyword>
<evidence type="ECO:0000256" key="5">
    <source>
        <dbReference type="ARBA" id="ARBA00022989"/>
    </source>
</evidence>
<evidence type="ECO:0000256" key="6">
    <source>
        <dbReference type="ARBA" id="ARBA00023136"/>
    </source>
</evidence>
<keyword evidence="5 8" id="KW-1133">Transmembrane helix</keyword>
<feature type="transmembrane region" description="Helical" evidence="8">
    <location>
        <begin position="132"/>
        <end position="150"/>
    </location>
</feature>
<keyword evidence="10" id="KW-1185">Reference proteome</keyword>
<evidence type="ECO:0000256" key="8">
    <source>
        <dbReference type="SAM" id="Phobius"/>
    </source>
</evidence>
<protein>
    <submittedName>
        <fullName evidence="9">DUF2029 domain-containing protein</fullName>
    </submittedName>
</protein>
<reference evidence="9 10" key="1">
    <citation type="submission" date="2018-10" db="EMBL/GenBank/DDBJ databases">
        <title>Marmoricola sp. 4Q3S-7 whole genome shotgun sequence.</title>
        <authorList>
            <person name="Li F."/>
        </authorList>
    </citation>
    <scope>NUCLEOTIDE SEQUENCE [LARGE SCALE GENOMIC DNA]</scope>
    <source>
        <strain evidence="9 10">4Q3S-7</strain>
    </source>
</reference>
<evidence type="ECO:0000256" key="7">
    <source>
        <dbReference type="ARBA" id="ARBA00024033"/>
    </source>
</evidence>
<feature type="transmembrane region" description="Helical" evidence="8">
    <location>
        <begin position="162"/>
        <end position="182"/>
    </location>
</feature>
<comment type="subcellular location">
    <subcellularLocation>
        <location evidence="1">Cell membrane</location>
        <topology evidence="1">Multi-pass membrane protein</topology>
    </subcellularLocation>
</comment>
<feature type="transmembrane region" description="Helical" evidence="8">
    <location>
        <begin position="188"/>
        <end position="207"/>
    </location>
</feature>
<dbReference type="GO" id="GO:0016758">
    <property type="term" value="F:hexosyltransferase activity"/>
    <property type="evidence" value="ECO:0007669"/>
    <property type="project" value="InterPro"/>
</dbReference>
<organism evidence="9 10">
    <name type="scientific">Nocardioides mangrovicus</name>
    <dbReference type="NCBI Taxonomy" id="2478913"/>
    <lineage>
        <taxon>Bacteria</taxon>
        <taxon>Bacillati</taxon>
        <taxon>Actinomycetota</taxon>
        <taxon>Actinomycetes</taxon>
        <taxon>Propionibacteriales</taxon>
        <taxon>Nocardioidaceae</taxon>
        <taxon>Nocardioides</taxon>
    </lineage>
</organism>
<evidence type="ECO:0000313" key="9">
    <source>
        <dbReference type="EMBL" id="RLV48018.1"/>
    </source>
</evidence>
<dbReference type="InterPro" id="IPR018584">
    <property type="entry name" value="GT87"/>
</dbReference>
<evidence type="ECO:0000313" key="10">
    <source>
        <dbReference type="Proteomes" id="UP000281708"/>
    </source>
</evidence>
<feature type="transmembrane region" description="Helical" evidence="8">
    <location>
        <begin position="64"/>
        <end position="97"/>
    </location>
</feature>
<feature type="transmembrane region" description="Helical" evidence="8">
    <location>
        <begin position="358"/>
        <end position="380"/>
    </location>
</feature>
<evidence type="ECO:0000256" key="3">
    <source>
        <dbReference type="ARBA" id="ARBA00022679"/>
    </source>
</evidence>
<keyword evidence="6 8" id="KW-0472">Membrane</keyword>
<dbReference type="AlphaFoldDB" id="A0A3L8P0V6"/>
<keyword evidence="2" id="KW-1003">Cell membrane</keyword>
<feature type="transmembrane region" description="Helical" evidence="8">
    <location>
        <begin position="318"/>
        <end position="338"/>
    </location>
</feature>
<evidence type="ECO:0000256" key="4">
    <source>
        <dbReference type="ARBA" id="ARBA00022692"/>
    </source>
</evidence>
<comment type="caution">
    <text evidence="9">The sequence shown here is derived from an EMBL/GenBank/DDBJ whole genome shotgun (WGS) entry which is preliminary data.</text>
</comment>
<dbReference type="RefSeq" id="WP_121807524.1">
    <property type="nucleotide sequence ID" value="NZ_RDBE01000010.1"/>
</dbReference>
<dbReference type="OrthoDB" id="9774600at2"/>
<evidence type="ECO:0000256" key="2">
    <source>
        <dbReference type="ARBA" id="ARBA00022475"/>
    </source>
</evidence>